<organism evidence="2 3">
    <name type="scientific">Vibrio proteolyticus NBRC 13287</name>
    <dbReference type="NCBI Taxonomy" id="1219065"/>
    <lineage>
        <taxon>Bacteria</taxon>
        <taxon>Pseudomonadati</taxon>
        <taxon>Pseudomonadota</taxon>
        <taxon>Gammaproteobacteria</taxon>
        <taxon>Vibrionales</taxon>
        <taxon>Vibrionaceae</taxon>
        <taxon>Vibrio</taxon>
    </lineage>
</organism>
<dbReference type="Proteomes" id="UP000016570">
    <property type="component" value="Unassembled WGS sequence"/>
</dbReference>
<dbReference type="InterPro" id="IPR022742">
    <property type="entry name" value="Hydrolase_4"/>
</dbReference>
<evidence type="ECO:0000259" key="1">
    <source>
        <dbReference type="Pfam" id="PF12146"/>
    </source>
</evidence>
<dbReference type="InterPro" id="IPR029058">
    <property type="entry name" value="AB_hydrolase_fold"/>
</dbReference>
<name>U3BHP2_VIBPR</name>
<dbReference type="PANTHER" id="PTHR11614">
    <property type="entry name" value="PHOSPHOLIPASE-RELATED"/>
    <property type="match status" value="1"/>
</dbReference>
<dbReference type="AlphaFoldDB" id="U3BHP2"/>
<dbReference type="Pfam" id="PF12146">
    <property type="entry name" value="Hydrolase_4"/>
    <property type="match status" value="1"/>
</dbReference>
<evidence type="ECO:0000313" key="3">
    <source>
        <dbReference type="Proteomes" id="UP000016570"/>
    </source>
</evidence>
<accession>U3BHP2</accession>
<sequence>MNSSSPIDSHSYTQECTFEQAMNGNIADLWQRREEGFIKSFDKTKLYWCRLTCDSHNKAIVVVNGRIEAAWKYQELFYDLFQQGYDIYSFDHRGQGLSDRMLGDPQMGHVNDFEDYILDMERLLTHFDLTHYEQRFLLAHSMGGAIATRYLQTHPQHSFDAIAVSAPMYGVSVPWYLSPIAVPLSMAMTTIYAQPTYAPGHQAYYPKPFEINPLTQSEVRYRWFRELYDRMPQLQIGGPSTRWVWQGLLAAKQCILLTRQLTLPFLLLQAERDTIVSNKAQDVFIRKLRKTNPDCELQVIQGSRHELLFEIDRCRNQALDSLLAFFDRHGSTRAK</sequence>
<keyword evidence="3" id="KW-1185">Reference proteome</keyword>
<dbReference type="STRING" id="1219065.VPR01S_25_00190"/>
<evidence type="ECO:0000313" key="2">
    <source>
        <dbReference type="EMBL" id="GAD69174.1"/>
    </source>
</evidence>
<proteinExistence type="predicted"/>
<feature type="domain" description="Serine aminopeptidase S33" evidence="1">
    <location>
        <begin position="56"/>
        <end position="312"/>
    </location>
</feature>
<gene>
    <name evidence="2" type="primary">pldB</name>
    <name evidence="2" type="ORF">VPR01S_25_00190</name>
</gene>
<reference evidence="2 3" key="1">
    <citation type="submission" date="2013-09" db="EMBL/GenBank/DDBJ databases">
        <title>Whole genome shotgun sequence of Vibrio proteolyticus NBRC 13287.</title>
        <authorList>
            <person name="Isaki S."/>
            <person name="Hosoyama A."/>
            <person name="Numata M."/>
            <person name="Hashimoto M."/>
            <person name="Hosoyama Y."/>
            <person name="Tsuchikane K."/>
            <person name="Noguchi M."/>
            <person name="Hirakata S."/>
            <person name="Ichikawa N."/>
            <person name="Ohji S."/>
            <person name="Yamazoe A."/>
            <person name="Fujita N."/>
        </authorList>
    </citation>
    <scope>NUCLEOTIDE SEQUENCE [LARGE SCALE GENOMIC DNA]</scope>
    <source>
        <strain evidence="2 3">NBRC 13287</strain>
    </source>
</reference>
<dbReference type="eggNOG" id="COG2267">
    <property type="taxonomic scope" value="Bacteria"/>
</dbReference>
<dbReference type="SUPFAM" id="SSF53474">
    <property type="entry name" value="alpha/beta-Hydrolases"/>
    <property type="match status" value="1"/>
</dbReference>
<dbReference type="InterPro" id="IPR051044">
    <property type="entry name" value="MAG_DAG_Lipase"/>
</dbReference>
<protein>
    <submittedName>
        <fullName evidence="2">Lysophospholipase L2</fullName>
    </submittedName>
</protein>
<dbReference type="EMBL" id="BATJ01000025">
    <property type="protein sequence ID" value="GAD69174.1"/>
    <property type="molecule type" value="Genomic_DNA"/>
</dbReference>
<comment type="caution">
    <text evidence="2">The sequence shown here is derived from an EMBL/GenBank/DDBJ whole genome shotgun (WGS) entry which is preliminary data.</text>
</comment>
<dbReference type="RefSeq" id="WP_021707142.1">
    <property type="nucleotide sequence ID" value="NZ_BATJ01000025.1"/>
</dbReference>
<dbReference type="Gene3D" id="3.40.50.1820">
    <property type="entry name" value="alpha/beta hydrolase"/>
    <property type="match status" value="1"/>
</dbReference>